<dbReference type="PANTHER" id="PTHR28122:SF1">
    <property type="entry name" value="E3 UBIQUITIN-PROTEIN LIGASE SUBSTRATE RECEPTOR MMS22"/>
    <property type="match status" value="1"/>
</dbReference>
<feature type="region of interest" description="Disordered" evidence="1">
    <location>
        <begin position="784"/>
        <end position="820"/>
    </location>
</feature>
<dbReference type="GO" id="GO:0035361">
    <property type="term" value="C:Cul8-RING ubiquitin ligase complex"/>
    <property type="evidence" value="ECO:0007669"/>
    <property type="project" value="TreeGrafter"/>
</dbReference>
<evidence type="ECO:0000256" key="1">
    <source>
        <dbReference type="SAM" id="MobiDB-lite"/>
    </source>
</evidence>
<comment type="caution">
    <text evidence="2">The sequence shown here is derived from an EMBL/GenBank/DDBJ whole genome shotgun (WGS) entry which is preliminary data.</text>
</comment>
<dbReference type="EMBL" id="SGPK01000107">
    <property type="protein sequence ID" value="THH08246.1"/>
    <property type="molecule type" value="Genomic_DNA"/>
</dbReference>
<protein>
    <recommendedName>
        <fullName evidence="4">Mus7/MMS22 family-domain-containing protein</fullName>
    </recommendedName>
</protein>
<feature type="region of interest" description="Disordered" evidence="1">
    <location>
        <begin position="571"/>
        <end position="622"/>
    </location>
</feature>
<feature type="compositionally biased region" description="Polar residues" evidence="1">
    <location>
        <begin position="571"/>
        <end position="590"/>
    </location>
</feature>
<dbReference type="OrthoDB" id="1183224at2759"/>
<dbReference type="Pfam" id="PF09462">
    <property type="entry name" value="Mus7"/>
    <property type="match status" value="1"/>
</dbReference>
<sequence>MDEEEYVEASDSEELEVLRAVRGVRFSTPATRSLSLRRTSAVAETPRKRRKVYHSVDSSALSEDAISNSEATDSRSDVADSSTPVALSIDLPTSTTISSKDDQPYTISQKIYEAQLGEVFESYPQEIQQGEPNEAIALEDIGLHTFELGSQDELDVISQFPNTTPHKIQKNGNVARSSSLGLFPLRAITSSRSLEGRESSLPSPLGRKLSVVPQLPERAQNSLAPLSSQGRNDRIDHSSPLSSPSPSPRLLRYSSLPPSSPIRSSSSISYTPQRALSLSPGRISRTPSQSQQEIIGHQSNNGDLLLQELSSPRRYSLRNRQPRQLNPYAYDKRLYKLQMRHNPDAIVKVVSPPRQHGEQDRAHKSHNPQEEDNFADPDDGDEESQELLPKRRSHRDSREAVPGVHDSDNGDVASKWLPKAFEMSDDDLPPLPSNELSKLKKPSAPVNVPEIHRAKSRKLHKFPLLEARARRDNSSARVEESSRDIIRRSHVNNANASGTRSVENGSSGPGWHSPANTRRPSRITPECPADDRGRVDTPVHDFNNSFDINTGQDFHDVLRNDIEMEYGLYNTANNNESSPQFSTSHVNSSRLLLPSSNEEDEEDENSGCEDQSPPSVKGAKSINLKSRDWKILNHMMPRVMLSKVLGTHTPIAKKAPRARSSSAVLSQHHSGSEVEHSALIPGRSRIRRRSSVQLEDHEILGDTESSGPEVEDVDNSVGDISDLDSVGDRSYSEASSTDSTFEGSDPEELQTLEVLDEESGYFDQDFSRLYQGDKSISRRREDLIDRMLSRTSRGKTSSKSKSGRRKHKLHSVGRAHPKNPTLDVAIPHAHYNSHSTTHGGSSLQTRLPFSAVAAAANKQSPDNIVDLTESYSPPSTTKKDNVIHLGVYEKPKGLSKKQRRDAALCKTLFTVPGHGKSVTSGRSKGFHRIQIDMADDGFREALAPLCPVDQKTLQSKRVFRRSESRLKSKPNGFEFEPKDDQPALRQTSLHDFAHHDGDGFDVSTFNGVLRPVPASARQNNVNEPERFASCSIDMDISPLPLGLAFGQSTYLGKQLLHELLVLVSDEEDIRPPMQYTGFGLIDMDPDMSPARFSETLEVTSNLIYEWLNDELPHSAGENDVKRYELLMYSVCQFAAWILSRADVEGKSNVQTSVSFCSRQLIEKSQSHLTQLRMRGKDLDLRVLAVLWFSVELTTRTLVLAIRSGFTTDNEDWRESVLSLVQTLLGYGIKQTLEPIQNASMNDNSTKLRTAELWICLIHLLPRISGLGTVTRSSSSDAYGLWSFILQIFQSDKLQAKSDVEVSEHLWRIIFSLSALSQFSAHGNSTANMRISASWEVVAFALDAIRLTHEVDKDKNRSYESLQKRDKYVRMVVARCYLLSTKWHWALYDAYVMFKKLVVVFKSRLFANLLGEDSDFPAFLRHTDLRLLDTISRSDSAFSLFLKLVVLAARPDENTQETAQRVQSRLTKLLSLTVPLSGVSFSETRPPLSEELSMLYNRYSAIIVAIYVDSSEANIRERLDRARRYINFAEADGRSRRACIRALMYIAILVQHLSLPLTEPLKWLGEITETLLAEFAMATTKLVSKGWDSRQAKRIVQKKNKSILAIQLLLGSVRKILETPHMKSDAVDTSLRYPDVGLLSGPWIKRVFSLKELTNIATTRYEILLLVRSFLDARSKVVSPPRRPTLPALDTTESQDLYDEFGFDDDVLAALDLGDGVSAIDVNKEKDEVVAEIMNTDIVPAILRLVLQYFNDPTASLTNEERLAEYWNNADEWVDCWVGCAAIVVRNGKRDHENAFFGVLLESLVSLKVTMENEYVSLLCSIDGLRHTMLRALPLHRDSDAVDFQLSRAQFVEIRIEILEGIISNLNSSLQRASIGNLKDLTFINQSFLECLVLMLSTMQDIWKALCPPKKTVMSTATSADKCSQ</sequence>
<gene>
    <name evidence="2" type="ORF">EW145_g2829</name>
</gene>
<feature type="compositionally biased region" description="Low complexity" evidence="1">
    <location>
        <begin position="238"/>
        <end position="270"/>
    </location>
</feature>
<feature type="compositionally biased region" description="Acidic residues" evidence="1">
    <location>
        <begin position="370"/>
        <end position="385"/>
    </location>
</feature>
<name>A0A4S4L9A9_9AGAM</name>
<dbReference type="GO" id="GO:0000724">
    <property type="term" value="P:double-strand break repair via homologous recombination"/>
    <property type="evidence" value="ECO:0007669"/>
    <property type="project" value="TreeGrafter"/>
</dbReference>
<feature type="region of interest" description="Disordered" evidence="1">
    <location>
        <begin position="222"/>
        <end position="303"/>
    </location>
</feature>
<feature type="region of interest" description="Disordered" evidence="1">
    <location>
        <begin position="492"/>
        <end position="536"/>
    </location>
</feature>
<proteinExistence type="predicted"/>
<dbReference type="Proteomes" id="UP000308199">
    <property type="component" value="Unassembled WGS sequence"/>
</dbReference>
<dbReference type="InterPro" id="IPR019021">
    <property type="entry name" value="Mms22"/>
</dbReference>
<feature type="region of interest" description="Disordered" evidence="1">
    <location>
        <begin position="352"/>
        <end position="445"/>
    </location>
</feature>
<organism evidence="2 3">
    <name type="scientific">Phellinidium pouzarii</name>
    <dbReference type="NCBI Taxonomy" id="167371"/>
    <lineage>
        <taxon>Eukaryota</taxon>
        <taxon>Fungi</taxon>
        <taxon>Dikarya</taxon>
        <taxon>Basidiomycota</taxon>
        <taxon>Agaricomycotina</taxon>
        <taxon>Agaricomycetes</taxon>
        <taxon>Hymenochaetales</taxon>
        <taxon>Hymenochaetaceae</taxon>
        <taxon>Phellinidium</taxon>
    </lineage>
</organism>
<evidence type="ECO:0008006" key="4">
    <source>
        <dbReference type="Google" id="ProtNLM"/>
    </source>
</evidence>
<evidence type="ECO:0000313" key="3">
    <source>
        <dbReference type="Proteomes" id="UP000308199"/>
    </source>
</evidence>
<feature type="compositionally biased region" description="Acidic residues" evidence="1">
    <location>
        <begin position="597"/>
        <end position="607"/>
    </location>
</feature>
<feature type="compositionally biased region" description="Polar residues" evidence="1">
    <location>
        <begin position="492"/>
        <end position="506"/>
    </location>
</feature>
<feature type="compositionally biased region" description="Polar residues" evidence="1">
    <location>
        <begin position="56"/>
        <end position="71"/>
    </location>
</feature>
<feature type="region of interest" description="Disordered" evidence="1">
    <location>
        <begin position="31"/>
        <end position="83"/>
    </location>
</feature>
<feature type="compositionally biased region" description="Polar residues" evidence="1">
    <location>
        <begin position="732"/>
        <end position="742"/>
    </location>
</feature>
<dbReference type="GO" id="GO:0005634">
    <property type="term" value="C:nucleus"/>
    <property type="evidence" value="ECO:0007669"/>
    <property type="project" value="InterPro"/>
</dbReference>
<feature type="compositionally biased region" description="Polar residues" evidence="1">
    <location>
        <begin position="285"/>
        <end position="302"/>
    </location>
</feature>
<dbReference type="PANTHER" id="PTHR28122">
    <property type="entry name" value="E3 UBIQUITIN-PROTEIN LIGASE SUBSTRATE RECEPTOR MMS22"/>
    <property type="match status" value="1"/>
</dbReference>
<accession>A0A4S4L9A9</accession>
<feature type="region of interest" description="Disordered" evidence="1">
    <location>
        <begin position="652"/>
        <end position="747"/>
    </location>
</feature>
<reference evidence="2 3" key="1">
    <citation type="submission" date="2019-02" db="EMBL/GenBank/DDBJ databases">
        <title>Genome sequencing of the rare red list fungi Phellinidium pouzarii.</title>
        <authorList>
            <person name="Buettner E."/>
            <person name="Kellner H."/>
        </authorList>
    </citation>
    <scope>NUCLEOTIDE SEQUENCE [LARGE SCALE GENOMIC DNA]</scope>
    <source>
        <strain evidence="2 3">DSM 108285</strain>
    </source>
</reference>
<keyword evidence="3" id="KW-1185">Reference proteome</keyword>
<evidence type="ECO:0000313" key="2">
    <source>
        <dbReference type="EMBL" id="THH08246.1"/>
    </source>
</evidence>
<feature type="compositionally biased region" description="Basic residues" evidence="1">
    <location>
        <begin position="792"/>
        <end position="817"/>
    </location>
</feature>
<dbReference type="GO" id="GO:0031297">
    <property type="term" value="P:replication fork processing"/>
    <property type="evidence" value="ECO:0007669"/>
    <property type="project" value="InterPro"/>
</dbReference>